<keyword evidence="2" id="KW-1185">Reference proteome</keyword>
<comment type="caution">
    <text evidence="1">The sequence shown here is derived from an EMBL/GenBank/DDBJ whole genome shotgun (WGS) entry which is preliminary data.</text>
</comment>
<gene>
    <name evidence="1" type="ORF">HU200_011699</name>
</gene>
<proteinExistence type="predicted"/>
<name>A0A835KNQ9_9POAL</name>
<dbReference type="AlphaFoldDB" id="A0A835KNQ9"/>
<dbReference type="Proteomes" id="UP000636709">
    <property type="component" value="Unassembled WGS sequence"/>
</dbReference>
<organism evidence="1 2">
    <name type="scientific">Digitaria exilis</name>
    <dbReference type="NCBI Taxonomy" id="1010633"/>
    <lineage>
        <taxon>Eukaryota</taxon>
        <taxon>Viridiplantae</taxon>
        <taxon>Streptophyta</taxon>
        <taxon>Embryophyta</taxon>
        <taxon>Tracheophyta</taxon>
        <taxon>Spermatophyta</taxon>
        <taxon>Magnoliopsida</taxon>
        <taxon>Liliopsida</taxon>
        <taxon>Poales</taxon>
        <taxon>Poaceae</taxon>
        <taxon>PACMAD clade</taxon>
        <taxon>Panicoideae</taxon>
        <taxon>Panicodae</taxon>
        <taxon>Paniceae</taxon>
        <taxon>Anthephorinae</taxon>
        <taxon>Digitaria</taxon>
    </lineage>
</organism>
<protein>
    <submittedName>
        <fullName evidence="1">Uncharacterized protein</fullName>
    </submittedName>
</protein>
<accession>A0A835KNQ9</accession>
<reference evidence="1" key="1">
    <citation type="submission" date="2020-07" db="EMBL/GenBank/DDBJ databases">
        <title>Genome sequence and genetic diversity analysis of an under-domesticated orphan crop, white fonio (Digitaria exilis).</title>
        <authorList>
            <person name="Bennetzen J.L."/>
            <person name="Chen S."/>
            <person name="Ma X."/>
            <person name="Wang X."/>
            <person name="Yssel A.E.J."/>
            <person name="Chaluvadi S.R."/>
            <person name="Johnson M."/>
            <person name="Gangashetty P."/>
            <person name="Hamidou F."/>
            <person name="Sanogo M.D."/>
            <person name="Zwaenepoel A."/>
            <person name="Wallace J."/>
            <person name="Van De Peer Y."/>
            <person name="Van Deynze A."/>
        </authorList>
    </citation>
    <scope>NUCLEOTIDE SEQUENCE</scope>
    <source>
        <tissue evidence="1">Leaves</tissue>
    </source>
</reference>
<evidence type="ECO:0000313" key="1">
    <source>
        <dbReference type="EMBL" id="KAF8753049.1"/>
    </source>
</evidence>
<dbReference type="EMBL" id="JACEFO010000910">
    <property type="protein sequence ID" value="KAF8753049.1"/>
    <property type="molecule type" value="Genomic_DNA"/>
</dbReference>
<sequence length="40" mass="4513">MLEFFGITSLAISLFTKIKSEASDWCLAGAKHLESLIRRE</sequence>
<evidence type="ECO:0000313" key="2">
    <source>
        <dbReference type="Proteomes" id="UP000636709"/>
    </source>
</evidence>